<evidence type="ECO:0000313" key="2">
    <source>
        <dbReference type="Proteomes" id="UP001153332"/>
    </source>
</evidence>
<dbReference type="Proteomes" id="UP001153332">
    <property type="component" value="Unassembled WGS sequence"/>
</dbReference>
<keyword evidence="2" id="KW-1185">Reference proteome</keyword>
<protein>
    <submittedName>
        <fullName evidence="1">Uncharacterized protein</fullName>
    </submittedName>
</protein>
<dbReference type="EMBL" id="JAPUUL010000180">
    <property type="protein sequence ID" value="KAJ8132109.1"/>
    <property type="molecule type" value="Genomic_DNA"/>
</dbReference>
<proteinExistence type="predicted"/>
<comment type="caution">
    <text evidence="1">The sequence shown here is derived from an EMBL/GenBank/DDBJ whole genome shotgun (WGS) entry which is preliminary data.</text>
</comment>
<evidence type="ECO:0000313" key="1">
    <source>
        <dbReference type="EMBL" id="KAJ8132109.1"/>
    </source>
</evidence>
<accession>A0ACC2JXE7</accession>
<organism evidence="1 2">
    <name type="scientific">Lasiodiplodia mahajangana</name>
    <dbReference type="NCBI Taxonomy" id="1108764"/>
    <lineage>
        <taxon>Eukaryota</taxon>
        <taxon>Fungi</taxon>
        <taxon>Dikarya</taxon>
        <taxon>Ascomycota</taxon>
        <taxon>Pezizomycotina</taxon>
        <taxon>Dothideomycetes</taxon>
        <taxon>Dothideomycetes incertae sedis</taxon>
        <taxon>Botryosphaeriales</taxon>
        <taxon>Botryosphaeriaceae</taxon>
        <taxon>Lasiodiplodia</taxon>
    </lineage>
</organism>
<gene>
    <name evidence="1" type="ORF">O1611_g1520</name>
</gene>
<name>A0ACC2JXE7_9PEZI</name>
<sequence length="2408" mass="264292">MTSNLKTPLEPLAITGFSFKLPSSAVDEAGLWEILAGGINVMSEWPSTRANVDAHYDGGSKKSNTLHGRGAHFTDEDPSAFDAPFFSITAREAASMDPQQRRALEVAYHTFENAGIPLDHLRGSLTAVFSGAMGSDWSCMGSRDPDASPRMYLTGSAMSLIPNKISWFFDLRGPSIYVDTACSAGMSALDLACQTIHSGNATAALVVGTSALLSPEISLHLANMNFLSPDSCSFSFDARGNGYARGEGVAALLIKPLRQAVLDGDVIRAVVRATASNQDGRTPGLTQPSSEAQEALMRSAYAKAGLELHETRYVEAHGTGTATGDPIEANTIGRVFGEYRSPSEPLYLGSLKANVGHLEGSSGPAGVIKAVMMLERGIIPPQALFKTLNPAINATANNIKIPTAITPWPHSGLRRISVNSFGFGGANAHAILDDALHYMERNKIHGYHRSIKDVSLSIDADLPGSKQLEVQSVGFANTNGYKTSATFPRLLIWSAADVSAINFMLEAYEKYYMQNIAGHYYKTDQLAYTLAARRSFMPWRSFAIADCDDALHRTEDITHDIAKISTPLTPSKPVRVSTGATGIAFVFTGQGAQYAGMGLTLLHYPVFEHSLRKSDNVFTRLGCNWSLFDIIQDEQEVDRPEFSQPLCTALQIAQVDLLQSFNVHPVAAVGHSSGEIAAAYTVGAISHESACRIAYFRGKLAGQLRTATSTPGAMLSANLSPDEAPIYLKSLGINTRKETAVCVACVNSPYNVTLSGPERSIDIVKAHLDKKGIFAQKLNTGVAYHSPAMQSIAQEYAAHIGTLERFSSRNPIPMISSVTGTVAESHELARPEYWVGNLVSLVQFRKAVDKMVRLARGEKSGVREYSAECLFELTDLIEIGPHSALRRSTKDTAPQLRYHAWLQRSRSAPHGTLELIGTLYCLGYPVSVTAANRQEKNKHAYLVDCPSYPFDHSRRYWAESRISSNWRLKEYTPGFLLGRRAQDWNPLKPRWRNFLCVETIPWLGDHGVNGVLVVPGTGSLVIAIEAARQIASEGDGTIVGFRIKDARFLAPLRVGETAQDAVETEVHLDRIQQGGEQKSTWSEVRIFSHWEGRVIETFNTKIQLQFADDPTTPAGRETALELERIRNRYEQIRSSCTRAIEAKDFYKFCSEFGFNYGESYETLDKIWYDGRGPGSSAGEIAIASTGHQRRADSPVHPALLDAVLQVMIVQASKGIDPSMRNSTVIPQQVRSAWISNKVWSQTTKAVHVSNVGVLDEVNSRSSGHRASLYAVADDGSPLCALEDVGTAAISREVNFENDLAKRKLLYSIAWKPKLSSLRQGELQEICRKKSNRIVSSGLEAKAMANFFPKMELAMRSAVNRALNTVPESEFNPASAHYNKYLALLRRLQAGNHRDPSESTLEDMLQDCEVEYPQWFLFTTIARELPSILRGEVDPTELVSTTKADEMFYADLYRSHMRDGRFRAFLDLASHENPGLRILEVGAGTGSFAGHILPILEGLEAESGGTAFADYVITDTSTLGLGAAKVRFKHHIDRLSFVKWDPENDPTDENTGLELGGYDLIFAGGVLHASSSVARTMAHIRKLLRPGGYLVLQEFTAPQVACINIGFGYSGSWWNSTEDWRQGGPLASQQQWDRLLRDHGFSGIELALKDFEDDSYHISTIMVTRAVSEHKENNHIPNGQATIDPNRQRLVVLTSRGSTAQNRVTEELGEQYEVEQIDFNDGEGEWTESPTDTVVSLIEVGGPCLAGVDESEFKAVQQIIQKSKNILWVSGNDKCGEDLEGEEDLLPWDPRYDVATGFLRTIRSEESDKHIVTLNIRQSHRTKSRSITELVEDILFSSFDSHNPCPSPELEYVVQDGTIMIGRMMYEKQLDEKRESFLHPQERVEPWLPGPPLALDIGQIGMLDSLRFVEDQRCSEDLASDEVEMEAAVWPISLRDVLIALGKIDFGGGLGYECAGTVTRVGSACSEQFRPGDRVAMGVLGSMRSHPRGKSNSVRKLPDHLSFEEAVSPGNPCMTAWQGLVNVARLKKGEKVLIHSAAGATGQMAVQIAQLIGATVFATASSDEKRQLLVTEFGIPKDHIFNSRDVSFAQGIKRVTEGKGVDVILNSLAGDSLQASWECIAPYGRFIEIGKADIMSNSSLPMAMFAKNVMFAAVDLAEISRTNIPLAGELITKALELRAAGQVRGPTPSHIYPVGEVEKAFRFMQSGKHTGRIMIARTENDRVTKHLVHKSTWLFNPHASYVVVGGFGGLGRAMLEWMVRKGARNLLVLSRSGASSPAASDLVATLKGQGIHIETACCDVSSATELSKALQDYTTSTPHAPIKGCINSAVHFQDATFNNMTHEKWTRTIKSKVHASWNLHALLPRDMDFFILLSSLVGIYGAIGQSNYAAGWCFRLAKSQLGDRRRHRQ</sequence>
<reference evidence="1" key="1">
    <citation type="submission" date="2022-12" db="EMBL/GenBank/DDBJ databases">
        <title>Genome Sequence of Lasiodiplodia mahajangana.</title>
        <authorList>
            <person name="Buettner E."/>
        </authorList>
    </citation>
    <scope>NUCLEOTIDE SEQUENCE</scope>
    <source>
        <strain evidence="1">VT137</strain>
    </source>
</reference>